<accession>A0A3S4T946</accession>
<dbReference type="InterPro" id="IPR029063">
    <property type="entry name" value="SAM-dependent_MTases_sf"/>
</dbReference>
<keyword evidence="2" id="KW-0489">Methyltransferase</keyword>
<dbReference type="EMBL" id="LR134350">
    <property type="protein sequence ID" value="VEG27057.1"/>
    <property type="molecule type" value="Genomic_DNA"/>
</dbReference>
<dbReference type="KEGG" id="ahw:NCTC11636_00846"/>
<dbReference type="RefSeq" id="WP_126381999.1">
    <property type="nucleotide sequence ID" value="NZ_LR134350.1"/>
</dbReference>
<feature type="compositionally biased region" description="Polar residues" evidence="1">
    <location>
        <begin position="8"/>
        <end position="22"/>
    </location>
</feature>
<dbReference type="InterPro" id="IPR050508">
    <property type="entry name" value="Methyltransf_Superfamily"/>
</dbReference>
<dbReference type="AlphaFoldDB" id="A0A3S4T946"/>
<keyword evidence="2" id="KW-0808">Transferase</keyword>
<dbReference type="Proteomes" id="UP000266895">
    <property type="component" value="Chromosome"/>
</dbReference>
<dbReference type="PANTHER" id="PTHR42912:SF95">
    <property type="entry name" value="METHYLTRANSFERASE TYPE 11 DOMAIN-CONTAINING PROTEIN"/>
    <property type="match status" value="1"/>
</dbReference>
<proteinExistence type="predicted"/>
<dbReference type="GO" id="GO:0008168">
    <property type="term" value="F:methyltransferase activity"/>
    <property type="evidence" value="ECO:0007669"/>
    <property type="project" value="UniProtKB-KW"/>
</dbReference>
<dbReference type="Gene3D" id="3.40.50.150">
    <property type="entry name" value="Vaccinia Virus protein VP39"/>
    <property type="match status" value="1"/>
</dbReference>
<dbReference type="SUPFAM" id="SSF53335">
    <property type="entry name" value="S-adenosyl-L-methionine-dependent methyltransferases"/>
    <property type="match status" value="1"/>
</dbReference>
<name>A0A3S4T946_9ACTO</name>
<dbReference type="OrthoDB" id="9805171at2"/>
<dbReference type="Pfam" id="PF13489">
    <property type="entry name" value="Methyltransf_23"/>
    <property type="match status" value="1"/>
</dbReference>
<gene>
    <name evidence="2" type="ORF">NCTC11636_00846</name>
</gene>
<reference evidence="2 3" key="1">
    <citation type="submission" date="2018-12" db="EMBL/GenBank/DDBJ databases">
        <authorList>
            <consortium name="Pathogen Informatics"/>
        </authorList>
    </citation>
    <scope>NUCLEOTIDE SEQUENCE [LARGE SCALE GENOMIC DNA]</scope>
    <source>
        <strain evidence="2 3">NCTC11636</strain>
    </source>
</reference>
<dbReference type="PANTHER" id="PTHR42912">
    <property type="entry name" value="METHYLTRANSFERASE"/>
    <property type="match status" value="1"/>
</dbReference>
<organism evidence="2 3">
    <name type="scientific">Actinomyces howellii</name>
    <dbReference type="NCBI Taxonomy" id="52771"/>
    <lineage>
        <taxon>Bacteria</taxon>
        <taxon>Bacillati</taxon>
        <taxon>Actinomycetota</taxon>
        <taxon>Actinomycetes</taxon>
        <taxon>Actinomycetales</taxon>
        <taxon>Actinomycetaceae</taxon>
        <taxon>Actinomyces</taxon>
    </lineage>
</organism>
<sequence>MTEDHTNGEPTTPRGSRTGPESQRLQGHWLLAMLGKRVLRPGGIALTRRMLAAARPSSTDRIVEFGPGVGRTAQILLEVEPTSYAGVDPNPEGRVQVEAVLAGHPQARYVVADAATTGLPDAEADLVVGEAMLTMQPPEGKAAIIAEAARILAPGGRYAIHELAFRSDRDPAELEEARRRISRTIKVGARPLTRQQWSELLAGAGLEVVWTATSPMRLLEPSRLVRDEGLLGALRFARNVRRTAGAAGRVRQMRQVFRAQRRTLTAVAIVARKPGTQASGSASDPDAAA</sequence>
<feature type="region of interest" description="Disordered" evidence="1">
    <location>
        <begin position="1"/>
        <end position="22"/>
    </location>
</feature>
<evidence type="ECO:0000256" key="1">
    <source>
        <dbReference type="SAM" id="MobiDB-lite"/>
    </source>
</evidence>
<evidence type="ECO:0000313" key="3">
    <source>
        <dbReference type="Proteomes" id="UP000266895"/>
    </source>
</evidence>
<keyword evidence="3" id="KW-1185">Reference proteome</keyword>
<evidence type="ECO:0000313" key="2">
    <source>
        <dbReference type="EMBL" id="VEG27057.1"/>
    </source>
</evidence>
<protein>
    <submittedName>
        <fullName evidence="2">Phospholipid N-methyltransferase</fullName>
    </submittedName>
</protein>
<dbReference type="GO" id="GO:0032259">
    <property type="term" value="P:methylation"/>
    <property type="evidence" value="ECO:0007669"/>
    <property type="project" value="UniProtKB-KW"/>
</dbReference>